<gene>
    <name evidence="9" type="primary">abcG3</name>
    <name evidence="9" type="ORF">TCON_2563</name>
</gene>
<dbReference type="InterPro" id="IPR027417">
    <property type="entry name" value="P-loop_NTPase"/>
</dbReference>
<evidence type="ECO:0000256" key="6">
    <source>
        <dbReference type="SAM" id="Phobius"/>
    </source>
</evidence>
<feature type="non-terminal residue" evidence="9">
    <location>
        <position position="1"/>
    </location>
</feature>
<feature type="transmembrane region" description="Helical" evidence="6">
    <location>
        <begin position="365"/>
        <end position="386"/>
    </location>
</feature>
<feature type="transmembrane region" description="Helical" evidence="6">
    <location>
        <begin position="284"/>
        <end position="302"/>
    </location>
</feature>
<dbReference type="SUPFAM" id="SSF52540">
    <property type="entry name" value="P-loop containing nucleoside triphosphate hydrolases"/>
    <property type="match status" value="1"/>
</dbReference>
<evidence type="ECO:0000256" key="3">
    <source>
        <dbReference type="ARBA" id="ARBA00022692"/>
    </source>
</evidence>
<keyword evidence="5 6" id="KW-0472">Membrane</keyword>
<evidence type="ECO:0000256" key="1">
    <source>
        <dbReference type="ARBA" id="ARBA00004141"/>
    </source>
</evidence>
<dbReference type="Proteomes" id="UP001516464">
    <property type="component" value="Unassembled WGS sequence"/>
</dbReference>
<organism evidence="9 10">
    <name type="scientific">Astathelohania contejeani</name>
    <dbReference type="NCBI Taxonomy" id="164912"/>
    <lineage>
        <taxon>Eukaryota</taxon>
        <taxon>Fungi</taxon>
        <taxon>Fungi incertae sedis</taxon>
        <taxon>Microsporidia</taxon>
        <taxon>Astathelohaniidae</taxon>
        <taxon>Astathelohania</taxon>
    </lineage>
</organism>
<comment type="caution">
    <text evidence="9">The sequence shown here is derived from an EMBL/GenBank/DDBJ whole genome shotgun (WGS) entry which is preliminary data.</text>
</comment>
<name>A0ABQ7HVN1_9MICR</name>
<evidence type="ECO:0000256" key="5">
    <source>
        <dbReference type="ARBA" id="ARBA00023136"/>
    </source>
</evidence>
<evidence type="ECO:0000259" key="7">
    <source>
        <dbReference type="Pfam" id="PF00005"/>
    </source>
</evidence>
<feature type="transmembrane region" description="Helical" evidence="6">
    <location>
        <begin position="428"/>
        <end position="449"/>
    </location>
</feature>
<reference evidence="9 10" key="1">
    <citation type="submission" date="2019-01" db="EMBL/GenBank/DDBJ databases">
        <title>Genomes sequencing and comparative genomics of infectious freshwater microsporidia, Cucumispora dikerogammari and Thelohania contejeani.</title>
        <authorList>
            <person name="Cormier A."/>
            <person name="Giraud I."/>
            <person name="Wattier R."/>
            <person name="Teixeira M."/>
            <person name="Grandjean F."/>
            <person name="Rigaud T."/>
            <person name="Cordaux R."/>
        </authorList>
    </citation>
    <scope>NUCLEOTIDE SEQUENCE [LARGE SCALE GENOMIC DNA]</scope>
    <source>
        <strain evidence="9">T1</strain>
        <tissue evidence="9">Spores</tissue>
    </source>
</reference>
<feature type="transmembrane region" description="Helical" evidence="6">
    <location>
        <begin position="398"/>
        <end position="422"/>
    </location>
</feature>
<evidence type="ECO:0000256" key="2">
    <source>
        <dbReference type="ARBA" id="ARBA00022448"/>
    </source>
</evidence>
<evidence type="ECO:0000259" key="8">
    <source>
        <dbReference type="Pfam" id="PF19055"/>
    </source>
</evidence>
<keyword evidence="2" id="KW-0813">Transport</keyword>
<dbReference type="Gene3D" id="3.40.50.300">
    <property type="entry name" value="P-loop containing nucleotide triphosphate hydrolases"/>
    <property type="match status" value="1"/>
</dbReference>
<dbReference type="PANTHER" id="PTHR48041">
    <property type="entry name" value="ABC TRANSPORTER G FAMILY MEMBER 28"/>
    <property type="match status" value="1"/>
</dbReference>
<accession>A0ABQ7HVN1</accession>
<feature type="domain" description="ABC transporter" evidence="7">
    <location>
        <begin position="19"/>
        <end position="71"/>
    </location>
</feature>
<feature type="transmembrane region" description="Helical" evidence="6">
    <location>
        <begin position="499"/>
        <end position="521"/>
    </location>
</feature>
<feature type="transmembrane region" description="Helical" evidence="6">
    <location>
        <begin position="323"/>
        <end position="345"/>
    </location>
</feature>
<keyword evidence="4 6" id="KW-1133">Transmembrane helix</keyword>
<dbReference type="EMBL" id="SBIQ01000367">
    <property type="protein sequence ID" value="KAF7678798.1"/>
    <property type="molecule type" value="Genomic_DNA"/>
</dbReference>
<feature type="domain" description="ABC transporter family G" evidence="8">
    <location>
        <begin position="101"/>
        <end position="156"/>
    </location>
</feature>
<dbReference type="InterPro" id="IPR003439">
    <property type="entry name" value="ABC_transporter-like_ATP-bd"/>
</dbReference>
<dbReference type="InterPro" id="IPR043926">
    <property type="entry name" value="ABCG_dom"/>
</dbReference>
<proteinExistence type="predicted"/>
<protein>
    <submittedName>
        <fullName evidence="9">ABC transporter G family member 3</fullName>
    </submittedName>
</protein>
<dbReference type="Pfam" id="PF19055">
    <property type="entry name" value="ABC2_membrane_7"/>
    <property type="match status" value="1"/>
</dbReference>
<evidence type="ECO:0000313" key="10">
    <source>
        <dbReference type="Proteomes" id="UP001516464"/>
    </source>
</evidence>
<keyword evidence="10" id="KW-1185">Reference proteome</keyword>
<dbReference type="Pfam" id="PF00005">
    <property type="entry name" value="ABC_tran"/>
    <property type="match status" value="1"/>
</dbReference>
<evidence type="ECO:0000256" key="4">
    <source>
        <dbReference type="ARBA" id="ARBA00022989"/>
    </source>
</evidence>
<keyword evidence="3 6" id="KW-0812">Transmembrane</keyword>
<dbReference type="InterPro" id="IPR050352">
    <property type="entry name" value="ABCG_transporters"/>
</dbReference>
<sequence>ARETILYAGKFKSDDWEDVEARTEVLLKKFNIAKIGDNQMKKLSGGERKRVMVAAGLITNANILFLDEPTSGLDSTTSKMLIEMLKKLAKEENKMIVLTIHQPSQEIFEMFDDLVMLVQGEAIYSGPVKDIESTLSKYNLEMEAGKNTADYLISLVSSNDELYEENKLNSNVTKMIADCTSNEVVGEKVKLNAYYVNYMPKLSHMYLILKRNYVLNMRNKWGIIKPLLIGLIFLLLVNFVLMISINQFIKYLYDEIEDIKRLSKNRLMNQNELLHKIRDFIGNYRLLAIMNIIIFAENIFYLSYDTAMRFIVNIKLLKNEMMLTYYSTTSCYITTLVITMLYNYLLPVIVYTICTRVYDIYPLSYFYSVFFGPIFVIPFAFVIGTLSDSSMLIRGLNLLGSMLIANSPYWAYVLRMIIFIDAIDFVKYATWVLLIILPNYPILLMDYLHKFYYCTFSDMEIYDYITTFLVSLGNPELAIPKPMFSNAIEGITIPEWMCLIMTCIGPVLSIILGILLLGRILRPAIRIQMGKKK</sequence>
<comment type="subcellular location">
    <subcellularLocation>
        <location evidence="1">Membrane</location>
        <topology evidence="1">Multi-pass membrane protein</topology>
    </subcellularLocation>
</comment>
<dbReference type="PANTHER" id="PTHR48041:SF139">
    <property type="entry name" value="PROTEIN SCARLET"/>
    <property type="match status" value="1"/>
</dbReference>
<feature type="transmembrane region" description="Helical" evidence="6">
    <location>
        <begin position="227"/>
        <end position="249"/>
    </location>
</feature>
<evidence type="ECO:0000313" key="9">
    <source>
        <dbReference type="EMBL" id="KAF7678798.1"/>
    </source>
</evidence>